<proteinExistence type="predicted"/>
<evidence type="ECO:0000313" key="1">
    <source>
        <dbReference type="EMBL" id="KAI9909592.1"/>
    </source>
</evidence>
<evidence type="ECO:0000313" key="2">
    <source>
        <dbReference type="Proteomes" id="UP001163321"/>
    </source>
</evidence>
<comment type="caution">
    <text evidence="1">The sequence shown here is derived from an EMBL/GenBank/DDBJ whole genome shotgun (WGS) entry which is preliminary data.</text>
</comment>
<keyword evidence="2" id="KW-1185">Reference proteome</keyword>
<sequence>MKAAVISPSLSVWWKVGAVGGASGVALGAFGAHALKDRVKDPKLLKNWTTASQYQLIHSVALLVTPMCRRPNVAGGLLATGTLLFSGSLYVMTLTGEKRLGALTVGNAMNGGFK</sequence>
<name>A0ACC0VSY2_9STRA</name>
<reference evidence="1 2" key="1">
    <citation type="journal article" date="2022" name="bioRxiv">
        <title>The genome of the oomycete Peronosclerospora sorghi, a cosmopolitan pathogen of maize and sorghum, is inflated with dispersed pseudogenes.</title>
        <authorList>
            <person name="Fletcher K."/>
            <person name="Martin F."/>
            <person name="Isakeit T."/>
            <person name="Cavanaugh K."/>
            <person name="Magill C."/>
            <person name="Michelmore R."/>
        </authorList>
    </citation>
    <scope>NUCLEOTIDE SEQUENCE [LARGE SCALE GENOMIC DNA]</scope>
    <source>
        <strain evidence="1">P6</strain>
    </source>
</reference>
<protein>
    <submittedName>
        <fullName evidence="1">Uncharacterized protein</fullName>
    </submittedName>
</protein>
<organism evidence="1 2">
    <name type="scientific">Peronosclerospora sorghi</name>
    <dbReference type="NCBI Taxonomy" id="230839"/>
    <lineage>
        <taxon>Eukaryota</taxon>
        <taxon>Sar</taxon>
        <taxon>Stramenopiles</taxon>
        <taxon>Oomycota</taxon>
        <taxon>Peronosporomycetes</taxon>
        <taxon>Peronosporales</taxon>
        <taxon>Peronosporaceae</taxon>
        <taxon>Peronosclerospora</taxon>
    </lineage>
</organism>
<dbReference type="Proteomes" id="UP001163321">
    <property type="component" value="Chromosome 7"/>
</dbReference>
<accession>A0ACC0VSY2</accession>
<gene>
    <name evidence="1" type="ORF">PsorP6_014842</name>
</gene>
<dbReference type="EMBL" id="CM047586">
    <property type="protein sequence ID" value="KAI9909592.1"/>
    <property type="molecule type" value="Genomic_DNA"/>
</dbReference>